<proteinExistence type="predicted"/>
<sequence>MYSRRFPAVPIHSSSVRSQPASIAYHNVRIPIETHDPPTGSLLRSIRWTPNREWNRSRKYLLEAIVSRMLPVLPPSRSNPRLHHRTGSHVGPVLPGRGIYVIGGLRRIHATVQGEDLFEGVPSGWGVPGSIAGHDSGTASQC</sequence>
<dbReference type="EMBL" id="HBUE01170687">
    <property type="protein sequence ID" value="CAG6514958.1"/>
    <property type="molecule type" value="Transcribed_RNA"/>
</dbReference>
<evidence type="ECO:0000313" key="1">
    <source>
        <dbReference type="EMBL" id="CAG6514958.1"/>
    </source>
</evidence>
<accession>A0A8D8DN95</accession>
<name>A0A8D8DN95_CULPI</name>
<dbReference type="EMBL" id="HBUE01276083">
    <property type="protein sequence ID" value="CAG6566447.1"/>
    <property type="molecule type" value="Transcribed_RNA"/>
</dbReference>
<reference evidence="1" key="1">
    <citation type="submission" date="2021-05" db="EMBL/GenBank/DDBJ databases">
        <authorList>
            <person name="Alioto T."/>
            <person name="Alioto T."/>
            <person name="Gomez Garrido J."/>
        </authorList>
    </citation>
    <scope>NUCLEOTIDE SEQUENCE</scope>
</reference>
<protein>
    <submittedName>
        <fullName evidence="1">(northern house mosquito) hypothetical protein</fullName>
    </submittedName>
</protein>
<dbReference type="AlphaFoldDB" id="A0A8D8DN95"/>
<organism evidence="1">
    <name type="scientific">Culex pipiens</name>
    <name type="common">House mosquito</name>
    <dbReference type="NCBI Taxonomy" id="7175"/>
    <lineage>
        <taxon>Eukaryota</taxon>
        <taxon>Metazoa</taxon>
        <taxon>Ecdysozoa</taxon>
        <taxon>Arthropoda</taxon>
        <taxon>Hexapoda</taxon>
        <taxon>Insecta</taxon>
        <taxon>Pterygota</taxon>
        <taxon>Neoptera</taxon>
        <taxon>Endopterygota</taxon>
        <taxon>Diptera</taxon>
        <taxon>Nematocera</taxon>
        <taxon>Culicoidea</taxon>
        <taxon>Culicidae</taxon>
        <taxon>Culicinae</taxon>
        <taxon>Culicini</taxon>
        <taxon>Culex</taxon>
        <taxon>Culex</taxon>
    </lineage>
</organism>